<feature type="compositionally biased region" description="Basic residues" evidence="6">
    <location>
        <begin position="982"/>
        <end position="991"/>
    </location>
</feature>
<keyword evidence="5" id="KW-0131">Cell cycle</keyword>
<name>S8F881_FOMSC</name>
<dbReference type="HOGENOM" id="CLU_262812_0_0_1"/>
<sequence>MCLRYGDPRVKTLVEDALPPALRLHDSVLGCAAYRHVRHLAVASLGVNGAETLGLVYGVCPLPAGMKCANHMKPATCQMSDVDLKFVREAVAEMRPRAVLSGVMYVEGELPPQSKGEWRGVRHPPIATMTLDVWVYVKDGCMPIRLPLICAIQDDVQVEVVFRQPITCAVLGFSMADTDIKYERFHHGVGRFVSHPRPHEKLYIVRGEHLVYRAKDVVDCPGAKDLAVGRPFQPQLPAFLDHLRAQQTPSKGGVARGSRTASSASPALSSTSVLADDFDVSIASPARVLRSGLILPDNDSPSSSRTLTSTSTNTQRVNVDAAENPDCLVMARSIPSDDNPLVSEDDDAVVESNKEILSRKAQRRVKRAKKANVSDSEATRSTWKNGPFERAMYERLAGWKSRKQSERPLYVRETEARLLSIADWDQPTPILQAMTNWFRNHRRDSLEKWLEREAEAAMKENQTGTTLFKKPRRLAASELWAKDNKEYILENVDSDVENGIGGHFASVRSVLFKDEGEDVRDHYEKLANAPPPDADIEKIMDKNKCLLPAKVSEMLESAQGRGVHKCGHFTYHCRIGWRDSVGRLHSVQLCGGHPDGEKDFIKHMEGKLEKESMEFMTWSGRTLPKTHIGMDVGLTYQEDGTPMLPNEDDSSWNAPKMGEVLWLYFTAVWEHVFGDLDAPPLTPALVSQQLKALEWPDVDFTNLEVLKACQVYPLWDKVVEAQKTDEPFIFDEDVLHKAVDNNTHELQIDEDMPDEHAMVVEPRRDPIGRTDRDRGEVIGDRDQRHSDCGDDARNLDLPDAAADHRARDHSEARGSREPDPRDAADRRERDQRDGEVARRGGSQRDREDREASVADGRDPRDAADPRERDQRDVEVDRRGRTQRDRDQREARVADDRDRNPRDAADRRDRDARDTAADLDIDEAGSSGTPKRRRKAGSDADDSDREDEGDLRAAKRARRDGHEDSPESSKAIDGSIDASNGKGSKRGKKQQPKPKSNTSRPSSTSDRQTRATAKALAEQIDSEDAIQDADPRVRFKTGILMSKHPSVKQQSIPSIVEKHNAPSFTKALNHYVYNMKLGHPLTNREAAEASSYLPFSRLDIFHGFKFTTIPLSDGAAERDAVKAKPAVGSQPARFDTVVVLQGDDAEATGLQGTRIGRVRVIFRLPDKIAEYGSNCTMPAPEEWAEHGPLASRYKKLLSTHGYPTDIVMVHVYPSMKPASKIRNAHDLRMLYSTISPNGNIIFTGVGNENLKFWRAWRTLKAEKGKDEGGSQKGTGSTSRSILGIR</sequence>
<evidence type="ECO:0000256" key="4">
    <source>
        <dbReference type="ARBA" id="ARBA00022776"/>
    </source>
</evidence>
<dbReference type="InParanoid" id="S8F881"/>
<dbReference type="GO" id="GO:0031145">
    <property type="term" value="P:anaphase-promoting complex-dependent catabolic process"/>
    <property type="evidence" value="ECO:0007669"/>
    <property type="project" value="TreeGrafter"/>
</dbReference>
<accession>S8F881</accession>
<dbReference type="EMBL" id="KE504218">
    <property type="protein sequence ID" value="EPS94989.1"/>
    <property type="molecule type" value="Genomic_DNA"/>
</dbReference>
<feature type="compositionally biased region" description="Polar residues" evidence="6">
    <location>
        <begin position="992"/>
        <end position="1005"/>
    </location>
</feature>
<keyword evidence="2" id="KW-0132">Cell division</keyword>
<feature type="region of interest" description="Disordered" evidence="6">
    <location>
        <begin position="1262"/>
        <end position="1284"/>
    </location>
</feature>
<keyword evidence="3" id="KW-0677">Repeat</keyword>
<feature type="compositionally biased region" description="Low complexity" evidence="6">
    <location>
        <begin position="300"/>
        <end position="314"/>
    </location>
</feature>
<evidence type="ECO:0000313" key="8">
    <source>
        <dbReference type="Proteomes" id="UP000015241"/>
    </source>
</evidence>
<dbReference type="PANTHER" id="PTHR19918">
    <property type="entry name" value="CELL DIVISION CYCLE 20 CDC20 FIZZY -RELATED"/>
    <property type="match status" value="1"/>
</dbReference>
<evidence type="ECO:0000256" key="3">
    <source>
        <dbReference type="ARBA" id="ARBA00022737"/>
    </source>
</evidence>
<proteinExistence type="predicted"/>
<feature type="compositionally biased region" description="Polar residues" evidence="6">
    <location>
        <begin position="1272"/>
        <end position="1284"/>
    </location>
</feature>
<organism evidence="7 8">
    <name type="scientific">Fomitopsis schrenkii</name>
    <name type="common">Brown rot fungus</name>
    <dbReference type="NCBI Taxonomy" id="2126942"/>
    <lineage>
        <taxon>Eukaryota</taxon>
        <taxon>Fungi</taxon>
        <taxon>Dikarya</taxon>
        <taxon>Basidiomycota</taxon>
        <taxon>Agaricomycotina</taxon>
        <taxon>Agaricomycetes</taxon>
        <taxon>Polyporales</taxon>
        <taxon>Fomitopsis</taxon>
    </lineage>
</organism>
<dbReference type="STRING" id="743788.S8F881"/>
<gene>
    <name evidence="7" type="ORF">FOMPIDRAFT_1054615</name>
</gene>
<dbReference type="InterPro" id="IPR015943">
    <property type="entry name" value="WD40/YVTN_repeat-like_dom_sf"/>
</dbReference>
<reference evidence="7 8" key="1">
    <citation type="journal article" date="2012" name="Science">
        <title>The Paleozoic origin of enzymatic lignin decomposition reconstructed from 31 fungal genomes.</title>
        <authorList>
            <person name="Floudas D."/>
            <person name="Binder M."/>
            <person name="Riley R."/>
            <person name="Barry K."/>
            <person name="Blanchette R.A."/>
            <person name="Henrissat B."/>
            <person name="Martinez A.T."/>
            <person name="Otillar R."/>
            <person name="Spatafora J.W."/>
            <person name="Yadav J.S."/>
            <person name="Aerts A."/>
            <person name="Benoit I."/>
            <person name="Boyd A."/>
            <person name="Carlson A."/>
            <person name="Copeland A."/>
            <person name="Coutinho P.M."/>
            <person name="de Vries R.P."/>
            <person name="Ferreira P."/>
            <person name="Findley K."/>
            <person name="Foster B."/>
            <person name="Gaskell J."/>
            <person name="Glotzer D."/>
            <person name="Gorecki P."/>
            <person name="Heitman J."/>
            <person name="Hesse C."/>
            <person name="Hori C."/>
            <person name="Igarashi K."/>
            <person name="Jurgens J.A."/>
            <person name="Kallen N."/>
            <person name="Kersten P."/>
            <person name="Kohler A."/>
            <person name="Kuees U."/>
            <person name="Kumar T.K.A."/>
            <person name="Kuo A."/>
            <person name="LaButti K."/>
            <person name="Larrondo L.F."/>
            <person name="Lindquist E."/>
            <person name="Ling A."/>
            <person name="Lombard V."/>
            <person name="Lucas S."/>
            <person name="Lundell T."/>
            <person name="Martin R."/>
            <person name="McLaughlin D.J."/>
            <person name="Morgenstern I."/>
            <person name="Morin E."/>
            <person name="Murat C."/>
            <person name="Nagy L.G."/>
            <person name="Nolan M."/>
            <person name="Ohm R.A."/>
            <person name="Patyshakuliyeva A."/>
            <person name="Rokas A."/>
            <person name="Ruiz-Duenas F.J."/>
            <person name="Sabat G."/>
            <person name="Salamov A."/>
            <person name="Samejima M."/>
            <person name="Schmutz J."/>
            <person name="Slot J.C."/>
            <person name="St John F."/>
            <person name="Stenlid J."/>
            <person name="Sun H."/>
            <person name="Sun S."/>
            <person name="Syed K."/>
            <person name="Tsang A."/>
            <person name="Wiebenga A."/>
            <person name="Young D."/>
            <person name="Pisabarro A."/>
            <person name="Eastwood D.C."/>
            <person name="Martin F."/>
            <person name="Cullen D."/>
            <person name="Grigoriev I.V."/>
            <person name="Hibbett D.S."/>
        </authorList>
    </citation>
    <scope>NUCLEOTIDE SEQUENCE</scope>
    <source>
        <strain evidence="8">FP-58527</strain>
    </source>
</reference>
<keyword evidence="8" id="KW-1185">Reference proteome</keyword>
<dbReference type="GO" id="GO:0005680">
    <property type="term" value="C:anaphase-promoting complex"/>
    <property type="evidence" value="ECO:0007669"/>
    <property type="project" value="TreeGrafter"/>
</dbReference>
<feature type="compositionally biased region" description="Basic and acidic residues" evidence="6">
    <location>
        <begin position="754"/>
        <end position="915"/>
    </location>
</feature>
<keyword evidence="4" id="KW-0498">Mitosis</keyword>
<feature type="region of interest" description="Disordered" evidence="6">
    <location>
        <begin position="293"/>
        <end position="314"/>
    </location>
</feature>
<dbReference type="GO" id="GO:0051301">
    <property type="term" value="P:cell division"/>
    <property type="evidence" value="ECO:0007669"/>
    <property type="project" value="UniProtKB-KW"/>
</dbReference>
<evidence type="ECO:0000313" key="7">
    <source>
        <dbReference type="EMBL" id="EPS94989.1"/>
    </source>
</evidence>
<feature type="compositionally biased region" description="Acidic residues" evidence="6">
    <location>
        <begin position="938"/>
        <end position="948"/>
    </location>
</feature>
<protein>
    <submittedName>
        <fullName evidence="7">Uncharacterized protein</fullName>
    </submittedName>
</protein>
<feature type="region of interest" description="Disordered" evidence="6">
    <location>
        <begin position="745"/>
        <end position="1028"/>
    </location>
</feature>
<dbReference type="Gene3D" id="2.130.10.10">
    <property type="entry name" value="YVTN repeat-like/Quinoprotein amine dehydrogenase"/>
    <property type="match status" value="1"/>
</dbReference>
<dbReference type="InterPro" id="IPR033010">
    <property type="entry name" value="Cdc20/Fizzy"/>
</dbReference>
<evidence type="ECO:0000256" key="6">
    <source>
        <dbReference type="SAM" id="MobiDB-lite"/>
    </source>
</evidence>
<evidence type="ECO:0000256" key="5">
    <source>
        <dbReference type="ARBA" id="ARBA00023306"/>
    </source>
</evidence>
<keyword evidence="1" id="KW-0853">WD repeat</keyword>
<dbReference type="GO" id="GO:1990757">
    <property type="term" value="F:ubiquitin ligase activator activity"/>
    <property type="evidence" value="ECO:0007669"/>
    <property type="project" value="TreeGrafter"/>
</dbReference>
<evidence type="ECO:0000256" key="2">
    <source>
        <dbReference type="ARBA" id="ARBA00022618"/>
    </source>
</evidence>
<dbReference type="GO" id="GO:1905786">
    <property type="term" value="P:positive regulation of anaphase-promoting complex-dependent catabolic process"/>
    <property type="evidence" value="ECO:0007669"/>
    <property type="project" value="TreeGrafter"/>
</dbReference>
<dbReference type="eggNOG" id="KOG0305">
    <property type="taxonomic scope" value="Eukaryota"/>
</dbReference>
<dbReference type="GO" id="GO:0010997">
    <property type="term" value="F:anaphase-promoting complex binding"/>
    <property type="evidence" value="ECO:0007669"/>
    <property type="project" value="InterPro"/>
</dbReference>
<dbReference type="Proteomes" id="UP000015241">
    <property type="component" value="Unassembled WGS sequence"/>
</dbReference>
<evidence type="ECO:0000256" key="1">
    <source>
        <dbReference type="ARBA" id="ARBA00022574"/>
    </source>
</evidence>
<dbReference type="PANTHER" id="PTHR19918:SF8">
    <property type="entry name" value="FI02843P"/>
    <property type="match status" value="1"/>
</dbReference>